<sequence length="307" mass="34866">MPSQPPALVAWRNPLQSVSTSPAYSVRRQMDSRVGSCKWHLKIAYGYERDSRVVPTLRSGLAQLGANAARFARAEGPVDFNCIHEYQAVKIILLDLTATFPPDWLELCTLGELDKSDTRSIPTKKKGKRKRKRKSTGHHAANSISPQIIVTFVRTRVDRPNFARSEKTTVRGQFLERPALHHRLLVISFSMVETPFDYPRLRRGTMWYKSSVGWYEAEIVVRVADSCEQHSGFRAGDRLNAVEEAPTDTLLARFLIRISVLSIERGRKYSALPRCFFTKTNELTVCGEETEATRESDSQLPLNIYSH</sequence>
<evidence type="ECO:0000313" key="2">
    <source>
        <dbReference type="EMBL" id="KYM78972.1"/>
    </source>
</evidence>
<accession>A0A195B3X4</accession>
<organism evidence="2 3">
    <name type="scientific">Atta colombica</name>
    <dbReference type="NCBI Taxonomy" id="520822"/>
    <lineage>
        <taxon>Eukaryota</taxon>
        <taxon>Metazoa</taxon>
        <taxon>Ecdysozoa</taxon>
        <taxon>Arthropoda</taxon>
        <taxon>Hexapoda</taxon>
        <taxon>Insecta</taxon>
        <taxon>Pterygota</taxon>
        <taxon>Neoptera</taxon>
        <taxon>Endopterygota</taxon>
        <taxon>Hymenoptera</taxon>
        <taxon>Apocrita</taxon>
        <taxon>Aculeata</taxon>
        <taxon>Formicoidea</taxon>
        <taxon>Formicidae</taxon>
        <taxon>Myrmicinae</taxon>
        <taxon>Atta</taxon>
    </lineage>
</organism>
<keyword evidence="3" id="KW-1185">Reference proteome</keyword>
<evidence type="ECO:0000313" key="3">
    <source>
        <dbReference type="Proteomes" id="UP000078540"/>
    </source>
</evidence>
<feature type="compositionally biased region" description="Basic residues" evidence="1">
    <location>
        <begin position="122"/>
        <end position="137"/>
    </location>
</feature>
<name>A0A195B3X4_9HYME</name>
<reference evidence="2 3" key="1">
    <citation type="submission" date="2015-09" db="EMBL/GenBank/DDBJ databases">
        <title>Atta colombica WGS genome.</title>
        <authorList>
            <person name="Nygaard S."/>
            <person name="Hu H."/>
            <person name="Boomsma J."/>
            <person name="Zhang G."/>
        </authorList>
    </citation>
    <scope>NUCLEOTIDE SEQUENCE [LARGE SCALE GENOMIC DNA]</scope>
    <source>
        <strain evidence="2">Treedump-2</strain>
        <tissue evidence="2">Whole body</tissue>
    </source>
</reference>
<feature type="region of interest" description="Disordered" evidence="1">
    <location>
        <begin position="118"/>
        <end position="140"/>
    </location>
</feature>
<dbReference type="AlphaFoldDB" id="A0A195B3X4"/>
<proteinExistence type="predicted"/>
<dbReference type="Proteomes" id="UP000078540">
    <property type="component" value="Unassembled WGS sequence"/>
</dbReference>
<evidence type="ECO:0000256" key="1">
    <source>
        <dbReference type="SAM" id="MobiDB-lite"/>
    </source>
</evidence>
<gene>
    <name evidence="2" type="ORF">ALC53_10526</name>
</gene>
<dbReference type="EMBL" id="KQ976625">
    <property type="protein sequence ID" value="KYM78972.1"/>
    <property type="molecule type" value="Genomic_DNA"/>
</dbReference>
<protein>
    <submittedName>
        <fullName evidence="2">Uncharacterized protein</fullName>
    </submittedName>
</protein>